<feature type="compositionally biased region" description="Low complexity" evidence="1">
    <location>
        <begin position="73"/>
        <end position="94"/>
    </location>
</feature>
<gene>
    <name evidence="4" type="ORF">BCR32DRAFT_329966</name>
</gene>
<keyword evidence="2" id="KW-1133">Transmembrane helix</keyword>
<feature type="region of interest" description="Disordered" evidence="1">
    <location>
        <begin position="24"/>
        <end position="115"/>
    </location>
</feature>
<evidence type="ECO:0000256" key="3">
    <source>
        <dbReference type="SAM" id="SignalP"/>
    </source>
</evidence>
<feature type="compositionally biased region" description="Polar residues" evidence="1">
    <location>
        <begin position="45"/>
        <end position="57"/>
    </location>
</feature>
<protein>
    <submittedName>
        <fullName evidence="4">Uncharacterized protein</fullName>
    </submittedName>
</protein>
<evidence type="ECO:0000313" key="5">
    <source>
        <dbReference type="Proteomes" id="UP000193944"/>
    </source>
</evidence>
<feature type="signal peptide" evidence="3">
    <location>
        <begin position="1"/>
        <end position="22"/>
    </location>
</feature>
<evidence type="ECO:0000256" key="2">
    <source>
        <dbReference type="SAM" id="Phobius"/>
    </source>
</evidence>
<feature type="compositionally biased region" description="Basic and acidic residues" evidence="1">
    <location>
        <begin position="26"/>
        <end position="37"/>
    </location>
</feature>
<keyword evidence="2" id="KW-0812">Transmembrane</keyword>
<dbReference type="AlphaFoldDB" id="A0A1Y1WNE7"/>
<dbReference type="EMBL" id="MCFG01000380">
    <property type="protein sequence ID" value="ORX75071.1"/>
    <property type="molecule type" value="Genomic_DNA"/>
</dbReference>
<proteinExistence type="predicted"/>
<keyword evidence="3" id="KW-0732">Signal</keyword>
<reference evidence="4 5" key="1">
    <citation type="submission" date="2016-08" db="EMBL/GenBank/DDBJ databases">
        <title>A Parts List for Fungal Cellulosomes Revealed by Comparative Genomics.</title>
        <authorList>
            <consortium name="DOE Joint Genome Institute"/>
            <person name="Haitjema C.H."/>
            <person name="Gilmore S.P."/>
            <person name="Henske J.K."/>
            <person name="Solomon K.V."/>
            <person name="De Groot R."/>
            <person name="Kuo A."/>
            <person name="Mondo S.J."/>
            <person name="Salamov A.A."/>
            <person name="Labutti K."/>
            <person name="Zhao Z."/>
            <person name="Chiniquy J."/>
            <person name="Barry K."/>
            <person name="Brewer H.M."/>
            <person name="Purvine S.O."/>
            <person name="Wright A.T."/>
            <person name="Boxma B."/>
            <person name="Van Alen T."/>
            <person name="Hackstein J.H."/>
            <person name="Baker S.E."/>
            <person name="Grigoriev I.V."/>
            <person name="O'Malley M.A."/>
        </authorList>
    </citation>
    <scope>NUCLEOTIDE SEQUENCE [LARGE SCALE GENOMIC DNA]</scope>
    <source>
        <strain evidence="4 5">S4</strain>
    </source>
</reference>
<dbReference type="Proteomes" id="UP000193944">
    <property type="component" value="Unassembled WGS sequence"/>
</dbReference>
<evidence type="ECO:0000313" key="4">
    <source>
        <dbReference type="EMBL" id="ORX75071.1"/>
    </source>
</evidence>
<keyword evidence="2" id="KW-0472">Membrane</keyword>
<feature type="transmembrane region" description="Helical" evidence="2">
    <location>
        <begin position="151"/>
        <end position="172"/>
    </location>
</feature>
<organism evidence="4 5">
    <name type="scientific">Anaeromyces robustus</name>
    <dbReference type="NCBI Taxonomy" id="1754192"/>
    <lineage>
        <taxon>Eukaryota</taxon>
        <taxon>Fungi</taxon>
        <taxon>Fungi incertae sedis</taxon>
        <taxon>Chytridiomycota</taxon>
        <taxon>Chytridiomycota incertae sedis</taxon>
        <taxon>Neocallimastigomycetes</taxon>
        <taxon>Neocallimastigales</taxon>
        <taxon>Neocallimastigaceae</taxon>
        <taxon>Anaeromyces</taxon>
    </lineage>
</organism>
<comment type="caution">
    <text evidence="4">The sequence shown here is derived from an EMBL/GenBank/DDBJ whole genome shotgun (WGS) entry which is preliminary data.</text>
</comment>
<name>A0A1Y1WNE7_9FUNG</name>
<reference evidence="4 5" key="2">
    <citation type="submission" date="2016-08" db="EMBL/GenBank/DDBJ databases">
        <title>Pervasive Adenine N6-methylation of Active Genes in Fungi.</title>
        <authorList>
            <consortium name="DOE Joint Genome Institute"/>
            <person name="Mondo S.J."/>
            <person name="Dannebaum R.O."/>
            <person name="Kuo R.C."/>
            <person name="Labutti K."/>
            <person name="Haridas S."/>
            <person name="Kuo A."/>
            <person name="Salamov A."/>
            <person name="Ahrendt S.R."/>
            <person name="Lipzen A."/>
            <person name="Sullivan W."/>
            <person name="Andreopoulos W.B."/>
            <person name="Clum A."/>
            <person name="Lindquist E."/>
            <person name="Daum C."/>
            <person name="Ramamoorthy G.K."/>
            <person name="Gryganskyi A."/>
            <person name="Culley D."/>
            <person name="Magnuson J.K."/>
            <person name="James T.Y."/>
            <person name="O'Malley M.A."/>
            <person name="Stajich J.E."/>
            <person name="Spatafora J.W."/>
            <person name="Visel A."/>
            <person name="Grigoriev I.V."/>
        </authorList>
    </citation>
    <scope>NUCLEOTIDE SEQUENCE [LARGE SCALE GENOMIC DNA]</scope>
    <source>
        <strain evidence="4 5">S4</strain>
    </source>
</reference>
<feature type="chain" id="PRO_5012010974" evidence="3">
    <location>
        <begin position="23"/>
        <end position="227"/>
    </location>
</feature>
<evidence type="ECO:0000256" key="1">
    <source>
        <dbReference type="SAM" id="MobiDB-lite"/>
    </source>
</evidence>
<accession>A0A1Y1WNE7</accession>
<sequence>MEIKKFILVLFILLSILSLAYAQDNPGDKEGDKDKETTTTPAKEPSNTTTDPANNTSTEPIKPDPTPTPMTPSNPNNSTVTVPPATSASPSTQPLLPTAIKKSSSTAPSPKQTTTTVVKKATSVQKKYPHSTIITWEGNDSTPAEDSLMTFLYGASVLIITVLVGLASFTLYKKGFGDENIQASRTWETSFDDNSFRNKSTISRNTLTPSVRNATLGSPNPNNSQYR</sequence>
<keyword evidence="5" id="KW-1185">Reference proteome</keyword>
<dbReference type="OrthoDB" id="2159413at2759"/>
<feature type="compositionally biased region" description="Pro residues" evidence="1">
    <location>
        <begin position="63"/>
        <end position="72"/>
    </location>
</feature>